<evidence type="ECO:0000256" key="2">
    <source>
        <dbReference type="ARBA" id="ARBA00022679"/>
    </source>
</evidence>
<evidence type="ECO:0000313" key="7">
    <source>
        <dbReference type="EMBL" id="KTW27210.1"/>
    </source>
</evidence>
<protein>
    <recommendedName>
        <fullName evidence="6">ABC1 atypical kinase-like domain-containing protein</fullName>
    </recommendedName>
</protein>
<dbReference type="SUPFAM" id="SSF56112">
    <property type="entry name" value="Protein kinase-like (PK-like)"/>
    <property type="match status" value="1"/>
</dbReference>
<dbReference type="InterPro" id="IPR034646">
    <property type="entry name" value="ADCK3_dom"/>
</dbReference>
<dbReference type="Gene3D" id="1.10.510.10">
    <property type="entry name" value="Transferase(Phosphotransferase) domain 1"/>
    <property type="match status" value="1"/>
</dbReference>
<feature type="transmembrane region" description="Helical" evidence="5">
    <location>
        <begin position="124"/>
        <end position="142"/>
    </location>
</feature>
<sequence length="544" mass="61146">MHRGQCVAGVYGSIRRYSTSNGAQRAAGSAIGSNSGAELQPARVPAGRLARLYEYGGLALGLGIGAVGEGVRRLAGRKQGGMVVNEANIARVVGIVQGLDKFWIGIGWILDRCCINDGITALGYMYWIFIGTAPLGGLFKLFTVIYNCFGAIDICLCFVACCFILFVCDSDCIGLAESGLITGTLPDALERVHEALARMQDSANCMPRNEMVQVMDEEFSYAWRDLFSEFNEKPVAAGSIGQVHEAVLRSTGQKVAVKIQYPGIHKSIESDLKNMSILLSASGLLPKGLYLDRTLDVARRELAWECDYEREAQNIQRFKELLGEGRFVVPKVVKEASTKRVLTMEHLEGKSMRKMDNIEQKERNWIAESLFQLCLREIVEFRYMQTDPNWSNFLYDETQKKIGLVDFGASRLFNKEFIRDYISILKAAAKGDREECYEVSIRLGYLTGDESKAMREAHIESVLALAEPFRISSEDRYDFSKQTITEKIKKTIPLMIQQRLTPPPEETYSLHRKLSGQFLLCSRLKAQVECKRIFWEILEKNGYI</sequence>
<dbReference type="InterPro" id="IPR004147">
    <property type="entry name" value="ABC1_dom"/>
</dbReference>
<feature type="domain" description="ABC1 atypical kinase-like" evidence="6">
    <location>
        <begin position="198"/>
        <end position="439"/>
    </location>
</feature>
<keyword evidence="3" id="KW-0547">Nucleotide-binding</keyword>
<accession>A0A0W4ZFV9</accession>
<dbReference type="Pfam" id="PF03109">
    <property type="entry name" value="ABC1"/>
    <property type="match status" value="1"/>
</dbReference>
<dbReference type="InterPro" id="IPR051409">
    <property type="entry name" value="Atypical_kinase_ADCK"/>
</dbReference>
<evidence type="ECO:0000256" key="1">
    <source>
        <dbReference type="ARBA" id="ARBA00009670"/>
    </source>
</evidence>
<dbReference type="OrthoDB" id="201153at2759"/>
<dbReference type="AlphaFoldDB" id="A0A0W4ZFV9"/>
<proteinExistence type="inferred from homology"/>
<evidence type="ECO:0000256" key="4">
    <source>
        <dbReference type="ARBA" id="ARBA00022840"/>
    </source>
</evidence>
<organism evidence="7 8">
    <name type="scientific">Pneumocystis jirovecii (strain RU7)</name>
    <name type="common">Human pneumocystis pneumonia agent</name>
    <dbReference type="NCBI Taxonomy" id="1408657"/>
    <lineage>
        <taxon>Eukaryota</taxon>
        <taxon>Fungi</taxon>
        <taxon>Dikarya</taxon>
        <taxon>Ascomycota</taxon>
        <taxon>Taphrinomycotina</taxon>
        <taxon>Pneumocystomycetes</taxon>
        <taxon>Pneumocystaceae</taxon>
        <taxon>Pneumocystis</taxon>
    </lineage>
</organism>
<dbReference type="STRING" id="1408657.A0A0W4ZFV9"/>
<dbReference type="PANTHER" id="PTHR43851:SF3">
    <property type="entry name" value="COENZYME Q8"/>
    <property type="match status" value="1"/>
</dbReference>
<keyword evidence="4" id="KW-0067">ATP-binding</keyword>
<dbReference type="GO" id="GO:0005524">
    <property type="term" value="F:ATP binding"/>
    <property type="evidence" value="ECO:0007669"/>
    <property type="project" value="UniProtKB-KW"/>
</dbReference>
<feature type="transmembrane region" description="Helical" evidence="5">
    <location>
        <begin position="149"/>
        <end position="167"/>
    </location>
</feature>
<dbReference type="Gene3D" id="3.30.200.20">
    <property type="entry name" value="Phosphorylase Kinase, domain 1"/>
    <property type="match status" value="1"/>
</dbReference>
<dbReference type="GO" id="GO:0016740">
    <property type="term" value="F:transferase activity"/>
    <property type="evidence" value="ECO:0007669"/>
    <property type="project" value="UniProtKB-KW"/>
</dbReference>
<dbReference type="InterPro" id="IPR011009">
    <property type="entry name" value="Kinase-like_dom_sf"/>
</dbReference>
<dbReference type="RefSeq" id="XP_018228366.1">
    <property type="nucleotide sequence ID" value="XM_018375467.1"/>
</dbReference>
<keyword evidence="2" id="KW-0808">Transferase</keyword>
<name>A0A0W4ZFV9_PNEJ7</name>
<dbReference type="eggNOG" id="KOG1234">
    <property type="taxonomic scope" value="Eukaryota"/>
</dbReference>
<evidence type="ECO:0000313" key="8">
    <source>
        <dbReference type="Proteomes" id="UP000053447"/>
    </source>
</evidence>
<evidence type="ECO:0000259" key="6">
    <source>
        <dbReference type="Pfam" id="PF03109"/>
    </source>
</evidence>
<gene>
    <name evidence="7" type="ORF">T551_03204</name>
</gene>
<reference evidence="8" key="1">
    <citation type="journal article" date="2016" name="Nat. Commun.">
        <title>Genome analysis of three Pneumocystis species reveals adaptation mechanisms to life exclusively in mammalian hosts.</title>
        <authorList>
            <person name="Ma L."/>
            <person name="Chen Z."/>
            <person name="Huang D.W."/>
            <person name="Kutty G."/>
            <person name="Ishihara M."/>
            <person name="Wang H."/>
            <person name="Abouelleil A."/>
            <person name="Bishop L."/>
            <person name="Davey E."/>
            <person name="Deng R."/>
            <person name="Deng X."/>
            <person name="Fan L."/>
            <person name="Fantoni G."/>
            <person name="Fitzgerald M."/>
            <person name="Gogineni E."/>
            <person name="Goldberg J.M."/>
            <person name="Handley G."/>
            <person name="Hu X."/>
            <person name="Huber C."/>
            <person name="Jiao X."/>
            <person name="Jones K."/>
            <person name="Levin J.Z."/>
            <person name="Liu Y."/>
            <person name="Macdonald P."/>
            <person name="Melnikov A."/>
            <person name="Raley C."/>
            <person name="Sassi M."/>
            <person name="Sherman B.T."/>
            <person name="Song X."/>
            <person name="Sykes S."/>
            <person name="Tran B."/>
            <person name="Walsh L."/>
            <person name="Xia Y."/>
            <person name="Yang J."/>
            <person name="Young S."/>
            <person name="Zeng Q."/>
            <person name="Zheng X."/>
            <person name="Stephens R."/>
            <person name="Nusbaum C."/>
            <person name="Birren B.W."/>
            <person name="Azadi P."/>
            <person name="Lempicki R.A."/>
            <person name="Cuomo C.A."/>
            <person name="Kovacs J.A."/>
        </authorList>
    </citation>
    <scope>NUCLEOTIDE SEQUENCE [LARGE SCALE GENOMIC DNA]</scope>
    <source>
        <strain evidence="8">RU7</strain>
    </source>
</reference>
<evidence type="ECO:0000256" key="3">
    <source>
        <dbReference type="ARBA" id="ARBA00022741"/>
    </source>
</evidence>
<keyword evidence="8" id="KW-1185">Reference proteome</keyword>
<comment type="caution">
    <text evidence="7">The sequence shown here is derived from an EMBL/GenBank/DDBJ whole genome shotgun (WGS) entry which is preliminary data.</text>
</comment>
<dbReference type="VEuPathDB" id="FungiDB:T551_03204"/>
<keyword evidence="5" id="KW-0812">Transmembrane</keyword>
<dbReference type="Proteomes" id="UP000053447">
    <property type="component" value="Unassembled WGS sequence"/>
</dbReference>
<evidence type="ECO:0000256" key="5">
    <source>
        <dbReference type="SAM" id="Phobius"/>
    </source>
</evidence>
<keyword evidence="5" id="KW-0472">Membrane</keyword>
<dbReference type="GeneID" id="28941722"/>
<dbReference type="CDD" id="cd13970">
    <property type="entry name" value="ABC1_ADCK3"/>
    <property type="match status" value="1"/>
</dbReference>
<dbReference type="GO" id="GO:0006744">
    <property type="term" value="P:ubiquinone biosynthetic process"/>
    <property type="evidence" value="ECO:0007669"/>
    <property type="project" value="TreeGrafter"/>
</dbReference>
<comment type="similarity">
    <text evidence="1">Belongs to the protein kinase superfamily. ADCK protein kinase family.</text>
</comment>
<dbReference type="EMBL" id="LFWA01000015">
    <property type="protein sequence ID" value="KTW27210.1"/>
    <property type="molecule type" value="Genomic_DNA"/>
</dbReference>
<keyword evidence="5" id="KW-1133">Transmembrane helix</keyword>
<dbReference type="PANTHER" id="PTHR43851">
    <property type="match status" value="1"/>
</dbReference>